<dbReference type="GO" id="GO:0016491">
    <property type="term" value="F:oxidoreductase activity"/>
    <property type="evidence" value="ECO:0007669"/>
    <property type="project" value="UniProtKB-KW"/>
</dbReference>
<proteinExistence type="predicted"/>
<dbReference type="SMART" id="SM01092">
    <property type="entry name" value="CO_deh_flav_C"/>
    <property type="match status" value="1"/>
</dbReference>
<dbReference type="Proteomes" id="UP000238081">
    <property type="component" value="Unassembled WGS sequence"/>
</dbReference>
<dbReference type="InterPro" id="IPR051312">
    <property type="entry name" value="Diverse_Substr_Oxidored"/>
</dbReference>
<keyword evidence="2" id="KW-0274">FAD</keyword>
<dbReference type="GO" id="GO:0071949">
    <property type="term" value="F:FAD binding"/>
    <property type="evidence" value="ECO:0007669"/>
    <property type="project" value="InterPro"/>
</dbReference>
<comment type="caution">
    <text evidence="5">The sequence shown here is derived from an EMBL/GenBank/DDBJ whole genome shotgun (WGS) entry which is preliminary data.</text>
</comment>
<dbReference type="AlphaFoldDB" id="A0A2S7F9K6"/>
<dbReference type="InterPro" id="IPR016169">
    <property type="entry name" value="FAD-bd_PCMH_sub2"/>
</dbReference>
<name>A0A2S7F9K6_CLOBU</name>
<dbReference type="InterPro" id="IPR016166">
    <property type="entry name" value="FAD-bd_PCMH"/>
</dbReference>
<gene>
    <name evidence="5" type="ORF">AWN73_15005</name>
</gene>
<dbReference type="Gene3D" id="3.30.390.50">
    <property type="entry name" value="CO dehydrogenase flavoprotein, C-terminal domain"/>
    <property type="match status" value="1"/>
</dbReference>
<dbReference type="PANTHER" id="PTHR42659:SF2">
    <property type="entry name" value="XANTHINE DEHYDROGENASE SUBUNIT C-RELATED"/>
    <property type="match status" value="1"/>
</dbReference>
<dbReference type="Pfam" id="PF00941">
    <property type="entry name" value="FAD_binding_5"/>
    <property type="match status" value="1"/>
</dbReference>
<reference evidence="5 6" key="1">
    <citation type="submission" date="2016-01" db="EMBL/GenBank/DDBJ databases">
        <title>Characterization of the Clostridium difficile lineages that are prevalent in Hong Kong and China.</title>
        <authorList>
            <person name="Kwok J.S.-L."/>
            <person name="Lam W.-Y."/>
            <person name="Ip M."/>
            <person name="Chan T.-F."/>
            <person name="Hawkey P.M."/>
            <person name="Tsui S.K.-W."/>
        </authorList>
    </citation>
    <scope>NUCLEOTIDE SEQUENCE [LARGE SCALE GENOMIC DNA]</scope>
    <source>
        <strain evidence="5 6">300064</strain>
    </source>
</reference>
<protein>
    <submittedName>
        <fullName evidence="5">Molybdopterin dehydrogenase</fullName>
    </submittedName>
</protein>
<evidence type="ECO:0000259" key="4">
    <source>
        <dbReference type="PROSITE" id="PS51387"/>
    </source>
</evidence>
<evidence type="ECO:0000313" key="6">
    <source>
        <dbReference type="Proteomes" id="UP000238081"/>
    </source>
</evidence>
<accession>A0A2S7F9K6</accession>
<evidence type="ECO:0000256" key="3">
    <source>
        <dbReference type="ARBA" id="ARBA00023002"/>
    </source>
</evidence>
<organism evidence="5 6">
    <name type="scientific">Clostridium butyricum</name>
    <dbReference type="NCBI Taxonomy" id="1492"/>
    <lineage>
        <taxon>Bacteria</taxon>
        <taxon>Bacillati</taxon>
        <taxon>Bacillota</taxon>
        <taxon>Clostridia</taxon>
        <taxon>Eubacteriales</taxon>
        <taxon>Clostridiaceae</taxon>
        <taxon>Clostridium</taxon>
    </lineage>
</organism>
<evidence type="ECO:0000313" key="5">
    <source>
        <dbReference type="EMBL" id="PPV14075.1"/>
    </source>
</evidence>
<dbReference type="RefSeq" id="WP_043664193.1">
    <property type="nucleotide sequence ID" value="NZ_JSEG01000010.1"/>
</dbReference>
<feature type="domain" description="FAD-binding PCMH-type" evidence="4">
    <location>
        <begin position="1"/>
        <end position="175"/>
    </location>
</feature>
<keyword evidence="3" id="KW-0560">Oxidoreductase</keyword>
<dbReference type="Gene3D" id="3.30.465.10">
    <property type="match status" value="1"/>
</dbReference>
<keyword evidence="1" id="KW-0285">Flavoprotein</keyword>
<dbReference type="PROSITE" id="PS51387">
    <property type="entry name" value="FAD_PCMH"/>
    <property type="match status" value="1"/>
</dbReference>
<dbReference type="EMBL" id="LRDH01000113">
    <property type="protein sequence ID" value="PPV14075.1"/>
    <property type="molecule type" value="Genomic_DNA"/>
</dbReference>
<dbReference type="SUPFAM" id="SSF55447">
    <property type="entry name" value="CO dehydrogenase flavoprotein C-terminal domain-like"/>
    <property type="match status" value="1"/>
</dbReference>
<dbReference type="InterPro" id="IPR005107">
    <property type="entry name" value="CO_DH_flav_C"/>
</dbReference>
<evidence type="ECO:0000256" key="2">
    <source>
        <dbReference type="ARBA" id="ARBA00022827"/>
    </source>
</evidence>
<dbReference type="InterPro" id="IPR002346">
    <property type="entry name" value="Mopterin_DH_FAD-bd"/>
</dbReference>
<dbReference type="SUPFAM" id="SSF56176">
    <property type="entry name" value="FAD-binding/transporter-associated domain-like"/>
    <property type="match status" value="1"/>
</dbReference>
<dbReference type="PANTHER" id="PTHR42659">
    <property type="entry name" value="XANTHINE DEHYDROGENASE SUBUNIT C-RELATED"/>
    <property type="match status" value="1"/>
</dbReference>
<sequence>MVGNVDGYLPKTINGALQILNSENVIVYAGGTDLMVTYKNETSLLPRFDKNILYIGQIDELKKVYENDEEIVIGAGCTLASLLRNEHVPEILKKAIRGAASPAIRNMGTIGGNICNASPAGDTLPVLYSLNSRCSVISEGLERTINIEDFIYGPRRTALEKNEMLKSITIPKENFNIVHYEKVGARKASAISKLSFAGLCNVENGRVQNLRISFGAVGATVVRLKEAENLIIGREINTLDKFIKEAIELYDKNINPIDDQRSTAQYRKIVVMNLIKYFFYTEIKGKN</sequence>
<dbReference type="InterPro" id="IPR036318">
    <property type="entry name" value="FAD-bd_PCMH-like_sf"/>
</dbReference>
<dbReference type="InterPro" id="IPR036683">
    <property type="entry name" value="CO_DH_flav_C_dom_sf"/>
</dbReference>
<dbReference type="Pfam" id="PF03450">
    <property type="entry name" value="CO_deh_flav_C"/>
    <property type="match status" value="1"/>
</dbReference>
<evidence type="ECO:0000256" key="1">
    <source>
        <dbReference type="ARBA" id="ARBA00022630"/>
    </source>
</evidence>